<reference evidence="3 4" key="1">
    <citation type="submission" date="2014-11" db="EMBL/GenBank/DDBJ databases">
        <authorList>
            <person name="Zhu J."/>
            <person name="Qi W."/>
            <person name="Song R."/>
        </authorList>
    </citation>
    <scope>NUCLEOTIDE SEQUENCE [LARGE SCALE GENOMIC DNA]</scope>
</reference>
<feature type="region of interest" description="Disordered" evidence="2">
    <location>
        <begin position="388"/>
        <end position="466"/>
    </location>
</feature>
<dbReference type="EMBL" id="CDMY01000412">
    <property type="protein sequence ID" value="CEM11238.1"/>
    <property type="molecule type" value="Genomic_DNA"/>
</dbReference>
<dbReference type="VEuPathDB" id="CryptoDB:Vbra_5761"/>
<dbReference type="InterPro" id="IPR042098">
    <property type="entry name" value="TauD-like_sf"/>
</dbReference>
<gene>
    <name evidence="3" type="ORF">Vbra_5761</name>
</gene>
<organism evidence="3 4">
    <name type="scientific">Vitrella brassicaformis (strain CCMP3155)</name>
    <dbReference type="NCBI Taxonomy" id="1169540"/>
    <lineage>
        <taxon>Eukaryota</taxon>
        <taxon>Sar</taxon>
        <taxon>Alveolata</taxon>
        <taxon>Colpodellida</taxon>
        <taxon>Vitrellaceae</taxon>
        <taxon>Vitrella</taxon>
    </lineage>
</organism>
<evidence type="ECO:0000313" key="3">
    <source>
        <dbReference type="EMBL" id="CEM11238.1"/>
    </source>
</evidence>
<dbReference type="SUPFAM" id="SSF51197">
    <property type="entry name" value="Clavaminate synthase-like"/>
    <property type="match status" value="1"/>
</dbReference>
<evidence type="ECO:0008006" key="5">
    <source>
        <dbReference type="Google" id="ProtNLM"/>
    </source>
</evidence>
<dbReference type="Gene3D" id="3.60.130.10">
    <property type="entry name" value="Clavaminate synthase-like"/>
    <property type="match status" value="1"/>
</dbReference>
<evidence type="ECO:0000256" key="1">
    <source>
        <dbReference type="ARBA" id="ARBA00023002"/>
    </source>
</evidence>
<dbReference type="InParanoid" id="A0A0G4FDF7"/>
<dbReference type="GO" id="GO:0016491">
    <property type="term" value="F:oxidoreductase activity"/>
    <property type="evidence" value="ECO:0007669"/>
    <property type="project" value="UniProtKB-KW"/>
</dbReference>
<name>A0A0G4FDF7_VITBC</name>
<feature type="compositionally biased region" description="Polar residues" evidence="2">
    <location>
        <begin position="411"/>
        <end position="425"/>
    </location>
</feature>
<evidence type="ECO:0000256" key="2">
    <source>
        <dbReference type="SAM" id="MobiDB-lite"/>
    </source>
</evidence>
<protein>
    <recommendedName>
        <fullName evidence="5">TauD/TfdA-like domain-containing protein</fullName>
    </recommendedName>
</protein>
<feature type="compositionally biased region" description="Low complexity" evidence="2">
    <location>
        <begin position="432"/>
        <end position="447"/>
    </location>
</feature>
<accession>A0A0G4FDF7</accession>
<dbReference type="AlphaFoldDB" id="A0A0G4FDF7"/>
<proteinExistence type="predicted"/>
<feature type="region of interest" description="Disordered" evidence="2">
    <location>
        <begin position="205"/>
        <end position="229"/>
    </location>
</feature>
<dbReference type="Proteomes" id="UP000041254">
    <property type="component" value="Unassembled WGS sequence"/>
</dbReference>
<keyword evidence="4" id="KW-1185">Reference proteome</keyword>
<keyword evidence="1" id="KW-0560">Oxidoreductase</keyword>
<evidence type="ECO:0000313" key="4">
    <source>
        <dbReference type="Proteomes" id="UP000041254"/>
    </source>
</evidence>
<sequence length="466" mass="51356">MADPKQPTLPTIELPPELRKRIWSIASTLQKEGTLPDDHSFPEKMDELCEGGGGLSEVVDLFKARLKPTSSMKVSAFVDPADIRHDLHSRPTPSVTCEIEVQRAYPKDEAKQHEYIAMLERNTTCDVAVMVGGFCVAKAIGSIPYTWDLLQGGHLTHEVMESPPRFQNTYAKEELPEGKGQWSSRMTCLRATSTRSACTWKTRTTPAGRHEAVPGAAVSAQPPRRRHDHRPRALRRGVVDLPIAGADLHTHAAQIHQPGSEFLTPLAKERTEKPMAVLQRGTAEKGPMILRGDFKPLKAADDSDTEAKEALSALMGFMNQRAEKVELLPGGLLLVDNLYSMHGREEMKGANFSKDRMNERWLKRAFVACPEAVPFLKRTEGDKHPWRFDLSGSFPSPNALDPVTGDIPRTPATSTNNLQAETQTPGRPPVPAGARSSSRSGPSRRPPTIWRVGRGARAATAEAIMR</sequence>